<feature type="compositionally biased region" description="Low complexity" evidence="5">
    <location>
        <begin position="550"/>
        <end position="561"/>
    </location>
</feature>
<feature type="domain" description="C2H2-type" evidence="6">
    <location>
        <begin position="526"/>
        <end position="553"/>
    </location>
</feature>
<keyword evidence="2 4" id="KW-0863">Zinc-finger</keyword>
<accession>A0ABM1J9H7</accession>
<keyword evidence="1" id="KW-0479">Metal-binding</keyword>
<dbReference type="Pfam" id="PF13894">
    <property type="entry name" value="zf-C2H2_4"/>
    <property type="match status" value="1"/>
</dbReference>
<evidence type="ECO:0000256" key="5">
    <source>
        <dbReference type="SAM" id="MobiDB-lite"/>
    </source>
</evidence>
<feature type="domain" description="C2H2-type" evidence="6">
    <location>
        <begin position="414"/>
        <end position="441"/>
    </location>
</feature>
<name>A0ABM1J9H7_POLDO</name>
<reference evidence="8" key="1">
    <citation type="submission" date="2025-08" db="UniProtKB">
        <authorList>
            <consortium name="RefSeq"/>
        </authorList>
    </citation>
    <scope>IDENTIFICATION</scope>
    <source>
        <tissue evidence="8">Whole body</tissue>
    </source>
</reference>
<evidence type="ECO:0000313" key="7">
    <source>
        <dbReference type="Proteomes" id="UP000694924"/>
    </source>
</evidence>
<feature type="domain" description="C2H2-type" evidence="6">
    <location>
        <begin position="386"/>
        <end position="413"/>
    </location>
</feature>
<evidence type="ECO:0000256" key="2">
    <source>
        <dbReference type="ARBA" id="ARBA00022771"/>
    </source>
</evidence>
<keyword evidence="3" id="KW-0862">Zinc</keyword>
<dbReference type="Pfam" id="PF00096">
    <property type="entry name" value="zf-C2H2"/>
    <property type="match status" value="6"/>
</dbReference>
<evidence type="ECO:0000256" key="4">
    <source>
        <dbReference type="PROSITE-ProRule" id="PRU00042"/>
    </source>
</evidence>
<proteinExistence type="predicted"/>
<feature type="region of interest" description="Disordered" evidence="5">
    <location>
        <begin position="542"/>
        <end position="561"/>
    </location>
</feature>
<organism evidence="7 8">
    <name type="scientific">Polistes dominula</name>
    <name type="common">European paper wasp</name>
    <name type="synonym">Vespa dominula</name>
    <dbReference type="NCBI Taxonomy" id="743375"/>
    <lineage>
        <taxon>Eukaryota</taxon>
        <taxon>Metazoa</taxon>
        <taxon>Ecdysozoa</taxon>
        <taxon>Arthropoda</taxon>
        <taxon>Hexapoda</taxon>
        <taxon>Insecta</taxon>
        <taxon>Pterygota</taxon>
        <taxon>Neoptera</taxon>
        <taxon>Endopterygota</taxon>
        <taxon>Hymenoptera</taxon>
        <taxon>Apocrita</taxon>
        <taxon>Aculeata</taxon>
        <taxon>Vespoidea</taxon>
        <taxon>Vespidae</taxon>
        <taxon>Polistinae</taxon>
        <taxon>Polistini</taxon>
        <taxon>Polistes</taxon>
    </lineage>
</organism>
<dbReference type="RefSeq" id="XP_015189115.1">
    <property type="nucleotide sequence ID" value="XM_015333629.1"/>
</dbReference>
<sequence>MKVTGSFCVLCSTNIDASSCVNIFTPLLYNNELLVNFIIREFKQMSFNLHSPYICFRCYKLFQMLERAQWIINNVRCEILKSQQRILPKNTDYLLGNTQILEAIQTKRDLDETTNGPKHITDLTYLNINPNLMASHNIKNIELIESKDIFKEETDVDSKVSENIYSIIKNNSYCNVDYKNNDNVNKEMKMEIYNKNRDLIMEILEKEVGKYMLNDIVERDITEQEINNKQCKFCTESFKTNEELNVHLLKHNDTQLYQCSECKEIFISVSLASTHVLKAHSENQVCINILPISYKNEIEPSLNDVSLFSQNNTEALNDIKSNTFEHTEINKNISEIRDNTLSTIENKEIAESNAIHSIDEKSKGNLNSVSWKSRGILNYSLKPFKYTCSKCNKKWKTSTELKIHMKSHSNIRPYMCEICGQAYKYKQALKIHIDMHNGISPFQCSYCNKCFTQKGALVRHLPMHTGETPYQCELCGKRFIHHSSYNMHRLSHTGKKSYQCQICDASLLSTSHLKRHMRVHTGEKPYSCTVCGRRFAQRYNLQSHQKIHSTSETTTNDTEDL</sequence>
<dbReference type="PROSITE" id="PS50157">
    <property type="entry name" value="ZINC_FINGER_C2H2_2"/>
    <property type="match status" value="7"/>
</dbReference>
<dbReference type="GeneID" id="107073136"/>
<feature type="domain" description="C2H2-type" evidence="6">
    <location>
        <begin position="442"/>
        <end position="469"/>
    </location>
</feature>
<dbReference type="SUPFAM" id="SSF57667">
    <property type="entry name" value="beta-beta-alpha zinc fingers"/>
    <property type="match status" value="4"/>
</dbReference>
<dbReference type="PANTHER" id="PTHR23235">
    <property type="entry name" value="KRUEPPEL-LIKE TRANSCRIPTION FACTOR"/>
    <property type="match status" value="1"/>
</dbReference>
<dbReference type="Gene3D" id="3.30.160.60">
    <property type="entry name" value="Classic Zinc Finger"/>
    <property type="match status" value="7"/>
</dbReference>
<dbReference type="Proteomes" id="UP000694924">
    <property type="component" value="Unplaced"/>
</dbReference>
<feature type="domain" description="C2H2-type" evidence="6">
    <location>
        <begin position="498"/>
        <end position="525"/>
    </location>
</feature>
<evidence type="ECO:0000313" key="8">
    <source>
        <dbReference type="RefSeq" id="XP_015189115.1"/>
    </source>
</evidence>
<protein>
    <submittedName>
        <fullName evidence="8">Zinc finger protein 28-like</fullName>
    </submittedName>
</protein>
<evidence type="ECO:0000256" key="3">
    <source>
        <dbReference type="ARBA" id="ARBA00022833"/>
    </source>
</evidence>
<dbReference type="InterPro" id="IPR036236">
    <property type="entry name" value="Znf_C2H2_sf"/>
</dbReference>
<keyword evidence="7" id="KW-1185">Reference proteome</keyword>
<feature type="domain" description="C2H2-type" evidence="6">
    <location>
        <begin position="470"/>
        <end position="497"/>
    </location>
</feature>
<dbReference type="PROSITE" id="PS00028">
    <property type="entry name" value="ZINC_FINGER_C2H2_1"/>
    <property type="match status" value="8"/>
</dbReference>
<dbReference type="PANTHER" id="PTHR23235:SF176">
    <property type="entry name" value="C2H2-TYPE DOMAIN-CONTAINING PROTEIN"/>
    <property type="match status" value="1"/>
</dbReference>
<evidence type="ECO:0000259" key="6">
    <source>
        <dbReference type="PROSITE" id="PS50157"/>
    </source>
</evidence>
<evidence type="ECO:0000256" key="1">
    <source>
        <dbReference type="ARBA" id="ARBA00022723"/>
    </source>
</evidence>
<dbReference type="SMART" id="SM00355">
    <property type="entry name" value="ZnF_C2H2"/>
    <property type="match status" value="8"/>
</dbReference>
<feature type="domain" description="C2H2-type" evidence="6">
    <location>
        <begin position="257"/>
        <end position="285"/>
    </location>
</feature>
<gene>
    <name evidence="8" type="primary">LOC107073136</name>
</gene>
<dbReference type="InterPro" id="IPR013087">
    <property type="entry name" value="Znf_C2H2_type"/>
</dbReference>